<dbReference type="EMBL" id="KQ965758">
    <property type="protein sequence ID" value="KXS15938.1"/>
    <property type="molecule type" value="Genomic_DNA"/>
</dbReference>
<accession>A0A139AGR7</accession>
<proteinExistence type="predicted"/>
<dbReference type="AlphaFoldDB" id="A0A139AGR7"/>
<feature type="compositionally biased region" description="Low complexity" evidence="1">
    <location>
        <begin position="296"/>
        <end position="305"/>
    </location>
</feature>
<evidence type="ECO:0000256" key="1">
    <source>
        <dbReference type="SAM" id="MobiDB-lite"/>
    </source>
</evidence>
<keyword evidence="3" id="KW-1185">Reference proteome</keyword>
<protein>
    <submittedName>
        <fullName evidence="2">Uncharacterized protein</fullName>
    </submittedName>
</protein>
<reference evidence="2 3" key="1">
    <citation type="journal article" date="2015" name="Genome Biol. Evol.">
        <title>Phylogenomic analyses indicate that early fungi evolved digesting cell walls of algal ancestors of land plants.</title>
        <authorList>
            <person name="Chang Y."/>
            <person name="Wang S."/>
            <person name="Sekimoto S."/>
            <person name="Aerts A.L."/>
            <person name="Choi C."/>
            <person name="Clum A."/>
            <person name="LaButti K.M."/>
            <person name="Lindquist E.A."/>
            <person name="Yee Ngan C."/>
            <person name="Ohm R.A."/>
            <person name="Salamov A.A."/>
            <person name="Grigoriev I.V."/>
            <person name="Spatafora J.W."/>
            <person name="Berbee M.L."/>
        </authorList>
    </citation>
    <scope>NUCLEOTIDE SEQUENCE [LARGE SCALE GENOMIC DNA]</scope>
    <source>
        <strain evidence="2 3">JEL478</strain>
    </source>
</reference>
<name>A0A139AGR7_GONPJ</name>
<organism evidence="2 3">
    <name type="scientific">Gonapodya prolifera (strain JEL478)</name>
    <name type="common">Monoblepharis prolifera</name>
    <dbReference type="NCBI Taxonomy" id="1344416"/>
    <lineage>
        <taxon>Eukaryota</taxon>
        <taxon>Fungi</taxon>
        <taxon>Fungi incertae sedis</taxon>
        <taxon>Chytridiomycota</taxon>
        <taxon>Chytridiomycota incertae sedis</taxon>
        <taxon>Monoblepharidomycetes</taxon>
        <taxon>Monoblepharidales</taxon>
        <taxon>Gonapodyaceae</taxon>
        <taxon>Gonapodya</taxon>
    </lineage>
</organism>
<sequence length="397" mass="44467">MRARITPVFRGTTTESCATPWEIDIDHRRFHFWAFWCKTSEPTKEPPLVEGEIVLEDEKPADNGMTVKHATSMESPVIPAIRNHQLFVAEQNMMKMMKLVHEFPQLRTIAADAVSKASTNTARVPPPHKKLAASAEGIIPSELDDEGKPLITEVSQLTFAVNVGDYSVPNHQGQLRSFLIRDHQTTRPDAKRNPLMTSSVPVISRQRLSDNLGWVPGGRNARDKEGIKVRIAQAKEDAEYWTVRPSSATGWQGIVEERIEQARRAGQFDDIKSTTTAKMRLMYERALRPPPPPRPTSTSSWLFRSSSLPPPMPAPVLPSASPESIPATYTKRATPHATARVKEINDRIRSYNMYIPRGIPQKIPLVVKMEVERGAGLHKTEKADIRIMGYNGIAFST</sequence>
<evidence type="ECO:0000313" key="2">
    <source>
        <dbReference type="EMBL" id="KXS15938.1"/>
    </source>
</evidence>
<dbReference type="Proteomes" id="UP000070544">
    <property type="component" value="Unassembled WGS sequence"/>
</dbReference>
<feature type="region of interest" description="Disordered" evidence="1">
    <location>
        <begin position="286"/>
        <end position="305"/>
    </location>
</feature>
<gene>
    <name evidence="2" type="ORF">M427DRAFT_31888</name>
</gene>
<dbReference type="OrthoDB" id="547796at2759"/>
<evidence type="ECO:0000313" key="3">
    <source>
        <dbReference type="Proteomes" id="UP000070544"/>
    </source>
</evidence>